<feature type="chain" id="PRO_5014623642" evidence="1">
    <location>
        <begin position="19"/>
        <end position="76"/>
    </location>
</feature>
<name>A0A2M3ZWS8_9DIPT</name>
<reference evidence="2" key="1">
    <citation type="submission" date="2018-01" db="EMBL/GenBank/DDBJ databases">
        <title>An insight into the sialome of Amazonian anophelines.</title>
        <authorList>
            <person name="Ribeiro J.M."/>
            <person name="Scarpassa V."/>
            <person name="Calvo E."/>
        </authorList>
    </citation>
    <scope>NUCLEOTIDE SEQUENCE</scope>
    <source>
        <tissue evidence="2">Salivary glands</tissue>
    </source>
</reference>
<feature type="signal peptide" evidence="1">
    <location>
        <begin position="1"/>
        <end position="18"/>
    </location>
</feature>
<evidence type="ECO:0000256" key="1">
    <source>
        <dbReference type="SAM" id="SignalP"/>
    </source>
</evidence>
<evidence type="ECO:0000313" key="2">
    <source>
        <dbReference type="EMBL" id="MBW32910.1"/>
    </source>
</evidence>
<accession>A0A2M3ZWS8</accession>
<sequence>MIMIAVLLLGDVINQTHCCCCCCCCGTHYDILRCASWHASFWEGPGCPSKPHSLPVLSRSIPFACNFCRAVGGITV</sequence>
<dbReference type="EMBL" id="GGFM01012159">
    <property type="protein sequence ID" value="MBW32910.1"/>
    <property type="molecule type" value="Transcribed_RNA"/>
</dbReference>
<keyword evidence="1" id="KW-0732">Signal</keyword>
<protein>
    <submittedName>
        <fullName evidence="2">Putative secreted peptide</fullName>
    </submittedName>
</protein>
<dbReference type="AlphaFoldDB" id="A0A2M3ZWS8"/>
<proteinExistence type="predicted"/>
<organism evidence="2">
    <name type="scientific">Anopheles braziliensis</name>
    <dbReference type="NCBI Taxonomy" id="58242"/>
    <lineage>
        <taxon>Eukaryota</taxon>
        <taxon>Metazoa</taxon>
        <taxon>Ecdysozoa</taxon>
        <taxon>Arthropoda</taxon>
        <taxon>Hexapoda</taxon>
        <taxon>Insecta</taxon>
        <taxon>Pterygota</taxon>
        <taxon>Neoptera</taxon>
        <taxon>Endopterygota</taxon>
        <taxon>Diptera</taxon>
        <taxon>Nematocera</taxon>
        <taxon>Culicoidea</taxon>
        <taxon>Culicidae</taxon>
        <taxon>Anophelinae</taxon>
        <taxon>Anopheles</taxon>
    </lineage>
</organism>